<evidence type="ECO:0000256" key="4">
    <source>
        <dbReference type="ARBA" id="ARBA00022679"/>
    </source>
</evidence>
<sequence length="226" mass="24977">MTNMIGLRFWTQRALRSSHTSTLFRRISTRPHERVLTIPNILTFSRLAAAPCLGYLILNHSYPAALGVMVYASVTDYMDGYIARKYQLQSAIGSIIDPMADKALLMTLAGCLTASGDVPLWCGASILGRDILLGLSAVFIRYKTLNEPKTLSRYFNLSIPSVQVTPTTISKWNTFFQMIYLSVCLADQVYPLGYDSIQTGMAACVTFTTIASGISYLFSKTAVKKI</sequence>
<evidence type="ECO:0000256" key="3">
    <source>
        <dbReference type="ARBA" id="ARBA00022516"/>
    </source>
</evidence>
<evidence type="ECO:0000313" key="14">
    <source>
        <dbReference type="Proteomes" id="UP001362899"/>
    </source>
</evidence>
<dbReference type="PIRSF" id="PIRSF000847">
    <property type="entry name" value="Phos_ph_gly_syn"/>
    <property type="match status" value="1"/>
</dbReference>
<keyword evidence="9" id="KW-0594">Phospholipid biosynthesis</keyword>
<dbReference type="GO" id="GO:0008444">
    <property type="term" value="F:CDP-diacylglycerol-glycerol-3-phosphate 3-phosphatidyltransferase activity"/>
    <property type="evidence" value="ECO:0007669"/>
    <property type="project" value="InterPro"/>
</dbReference>
<dbReference type="Proteomes" id="UP001362899">
    <property type="component" value="Unassembled WGS sequence"/>
</dbReference>
<dbReference type="InterPro" id="IPR043130">
    <property type="entry name" value="CDP-OH_PTrfase_TM_dom"/>
</dbReference>
<dbReference type="Gene3D" id="1.20.120.1760">
    <property type="match status" value="1"/>
</dbReference>
<evidence type="ECO:0000256" key="2">
    <source>
        <dbReference type="ARBA" id="ARBA00010441"/>
    </source>
</evidence>
<keyword evidence="6 12" id="KW-1133">Transmembrane helix</keyword>
<name>A0AAV5RLG9_STABA</name>
<dbReference type="PANTHER" id="PTHR14269:SF60">
    <property type="entry name" value="CARDIOLIPIN SYNTHASE (CMP-FORMING)"/>
    <property type="match status" value="1"/>
</dbReference>
<evidence type="ECO:0000256" key="12">
    <source>
        <dbReference type="SAM" id="Phobius"/>
    </source>
</evidence>
<keyword evidence="5 12" id="KW-0812">Transmembrane</keyword>
<dbReference type="GO" id="GO:0005739">
    <property type="term" value="C:mitochondrion"/>
    <property type="evidence" value="ECO:0007669"/>
    <property type="project" value="TreeGrafter"/>
</dbReference>
<dbReference type="InterPro" id="IPR000462">
    <property type="entry name" value="CDP-OH_P_trans"/>
</dbReference>
<feature type="transmembrane region" description="Helical" evidence="12">
    <location>
        <begin position="197"/>
        <end position="218"/>
    </location>
</feature>
<comment type="similarity">
    <text evidence="2 11">Belongs to the CDP-alcohol phosphatidyltransferase class-I family.</text>
</comment>
<evidence type="ECO:0000256" key="5">
    <source>
        <dbReference type="ARBA" id="ARBA00022692"/>
    </source>
</evidence>
<keyword evidence="8 12" id="KW-0472">Membrane</keyword>
<dbReference type="InterPro" id="IPR050324">
    <property type="entry name" value="CDP-alcohol_PTase-I"/>
</dbReference>
<organism evidence="13 14">
    <name type="scientific">Starmerella bacillaris</name>
    <name type="common">Yeast</name>
    <name type="synonym">Candida zemplinina</name>
    <dbReference type="NCBI Taxonomy" id="1247836"/>
    <lineage>
        <taxon>Eukaryota</taxon>
        <taxon>Fungi</taxon>
        <taxon>Dikarya</taxon>
        <taxon>Ascomycota</taxon>
        <taxon>Saccharomycotina</taxon>
        <taxon>Dipodascomycetes</taxon>
        <taxon>Dipodascales</taxon>
        <taxon>Trichomonascaceae</taxon>
        <taxon>Starmerella</taxon>
    </lineage>
</organism>
<evidence type="ECO:0000256" key="6">
    <source>
        <dbReference type="ARBA" id="ARBA00022989"/>
    </source>
</evidence>
<reference evidence="13 14" key="1">
    <citation type="journal article" date="2023" name="Elife">
        <title>Identification of key yeast species and microbe-microbe interactions impacting larval growth of Drosophila in the wild.</title>
        <authorList>
            <person name="Mure A."/>
            <person name="Sugiura Y."/>
            <person name="Maeda R."/>
            <person name="Honda K."/>
            <person name="Sakurai N."/>
            <person name="Takahashi Y."/>
            <person name="Watada M."/>
            <person name="Katoh T."/>
            <person name="Gotoh A."/>
            <person name="Gotoh Y."/>
            <person name="Taniguchi I."/>
            <person name="Nakamura K."/>
            <person name="Hayashi T."/>
            <person name="Katayama T."/>
            <person name="Uemura T."/>
            <person name="Hattori Y."/>
        </authorList>
    </citation>
    <scope>NUCLEOTIDE SEQUENCE [LARGE SCALE GENOMIC DNA]</scope>
    <source>
        <strain evidence="13 14">SB-73</strain>
    </source>
</reference>
<comment type="subcellular location">
    <subcellularLocation>
        <location evidence="1">Membrane</location>
        <topology evidence="1">Multi-pass membrane protein</topology>
    </subcellularLocation>
</comment>
<accession>A0AAV5RLG9</accession>
<comment type="caution">
    <text evidence="13">The sequence shown here is derived from an EMBL/GenBank/DDBJ whole genome shotgun (WGS) entry which is preliminary data.</text>
</comment>
<dbReference type="PANTHER" id="PTHR14269">
    <property type="entry name" value="CDP-DIACYLGLYCEROL--GLYCEROL-3-PHOSPHATE 3-PHOSPHATIDYLTRANSFERASE-RELATED"/>
    <property type="match status" value="1"/>
</dbReference>
<dbReference type="InterPro" id="IPR048254">
    <property type="entry name" value="CDP_ALCOHOL_P_TRANSF_CS"/>
</dbReference>
<dbReference type="GO" id="GO:0032049">
    <property type="term" value="P:cardiolipin biosynthetic process"/>
    <property type="evidence" value="ECO:0007669"/>
    <property type="project" value="TreeGrafter"/>
</dbReference>
<evidence type="ECO:0000256" key="10">
    <source>
        <dbReference type="ARBA" id="ARBA00023264"/>
    </source>
</evidence>
<evidence type="ECO:0000256" key="1">
    <source>
        <dbReference type="ARBA" id="ARBA00004141"/>
    </source>
</evidence>
<keyword evidence="4 11" id="KW-0808">Transferase</keyword>
<evidence type="ECO:0000256" key="11">
    <source>
        <dbReference type="RuleBase" id="RU003750"/>
    </source>
</evidence>
<evidence type="ECO:0000256" key="7">
    <source>
        <dbReference type="ARBA" id="ARBA00023098"/>
    </source>
</evidence>
<keyword evidence="3" id="KW-0444">Lipid biosynthesis</keyword>
<evidence type="ECO:0000256" key="8">
    <source>
        <dbReference type="ARBA" id="ARBA00023136"/>
    </source>
</evidence>
<evidence type="ECO:0000256" key="9">
    <source>
        <dbReference type="ARBA" id="ARBA00023209"/>
    </source>
</evidence>
<dbReference type="AlphaFoldDB" id="A0AAV5RLG9"/>
<gene>
    <name evidence="13" type="ORF">DASB73_033530</name>
</gene>
<dbReference type="GO" id="GO:0043337">
    <property type="term" value="F:cardiolipin synthase (CMP-forming)"/>
    <property type="evidence" value="ECO:0007669"/>
    <property type="project" value="TreeGrafter"/>
</dbReference>
<dbReference type="GO" id="GO:0016020">
    <property type="term" value="C:membrane"/>
    <property type="evidence" value="ECO:0007669"/>
    <property type="project" value="UniProtKB-SubCell"/>
</dbReference>
<dbReference type="InterPro" id="IPR004570">
    <property type="entry name" value="Phosphatidylglycerol_P_synth"/>
</dbReference>
<dbReference type="PROSITE" id="PS00379">
    <property type="entry name" value="CDP_ALCOHOL_P_TRANSF"/>
    <property type="match status" value="1"/>
</dbReference>
<keyword evidence="10" id="KW-1208">Phospholipid metabolism</keyword>
<keyword evidence="7" id="KW-0443">Lipid metabolism</keyword>
<dbReference type="Pfam" id="PF01066">
    <property type="entry name" value="CDP-OH_P_transf"/>
    <property type="match status" value="1"/>
</dbReference>
<dbReference type="EMBL" id="BTGC01000008">
    <property type="protein sequence ID" value="GMM52390.1"/>
    <property type="molecule type" value="Genomic_DNA"/>
</dbReference>
<proteinExistence type="inferred from homology"/>
<keyword evidence="14" id="KW-1185">Reference proteome</keyword>
<feature type="transmembrane region" description="Helical" evidence="12">
    <location>
        <begin position="64"/>
        <end position="82"/>
    </location>
</feature>
<evidence type="ECO:0000313" key="13">
    <source>
        <dbReference type="EMBL" id="GMM52390.1"/>
    </source>
</evidence>
<protein>
    <submittedName>
        <fullName evidence="13">Cardiolipin synthase</fullName>
    </submittedName>
</protein>